<feature type="compositionally biased region" description="Basic and acidic residues" evidence="1">
    <location>
        <begin position="559"/>
        <end position="569"/>
    </location>
</feature>
<dbReference type="STRING" id="1314781.A0A165QMU8"/>
<dbReference type="AlphaFoldDB" id="A0A165QMU8"/>
<keyword evidence="4" id="KW-1185">Reference proteome</keyword>
<keyword evidence="2" id="KW-1133">Transmembrane helix</keyword>
<feature type="compositionally biased region" description="Low complexity" evidence="1">
    <location>
        <begin position="402"/>
        <end position="411"/>
    </location>
</feature>
<gene>
    <name evidence="3" type="ORF">EXIGLDRAFT_758152</name>
</gene>
<feature type="compositionally biased region" description="Polar residues" evidence="1">
    <location>
        <begin position="488"/>
        <end position="507"/>
    </location>
</feature>
<feature type="compositionally biased region" description="Low complexity" evidence="1">
    <location>
        <begin position="292"/>
        <end position="301"/>
    </location>
</feature>
<evidence type="ECO:0000256" key="2">
    <source>
        <dbReference type="SAM" id="Phobius"/>
    </source>
</evidence>
<dbReference type="Proteomes" id="UP000077266">
    <property type="component" value="Unassembled WGS sequence"/>
</dbReference>
<feature type="compositionally biased region" description="Low complexity" evidence="1">
    <location>
        <begin position="324"/>
        <end position="335"/>
    </location>
</feature>
<dbReference type="CDD" id="cd12087">
    <property type="entry name" value="TM_EGFR-like"/>
    <property type="match status" value="1"/>
</dbReference>
<feature type="region of interest" description="Disordered" evidence="1">
    <location>
        <begin position="174"/>
        <end position="193"/>
    </location>
</feature>
<feature type="region of interest" description="Disordered" evidence="1">
    <location>
        <begin position="206"/>
        <end position="226"/>
    </location>
</feature>
<evidence type="ECO:0000313" key="4">
    <source>
        <dbReference type="Proteomes" id="UP000077266"/>
    </source>
</evidence>
<evidence type="ECO:0000256" key="1">
    <source>
        <dbReference type="SAM" id="MobiDB-lite"/>
    </source>
</evidence>
<name>A0A165QMU8_EXIGL</name>
<feature type="region of interest" description="Disordered" evidence="1">
    <location>
        <begin position="397"/>
        <end position="430"/>
    </location>
</feature>
<keyword evidence="2" id="KW-0472">Membrane</keyword>
<feature type="region of interest" description="Disordered" evidence="1">
    <location>
        <begin position="274"/>
        <end position="361"/>
    </location>
</feature>
<reference evidence="3 4" key="1">
    <citation type="journal article" date="2016" name="Mol. Biol. Evol.">
        <title>Comparative Genomics of Early-Diverging Mushroom-Forming Fungi Provides Insights into the Origins of Lignocellulose Decay Capabilities.</title>
        <authorList>
            <person name="Nagy L.G."/>
            <person name="Riley R."/>
            <person name="Tritt A."/>
            <person name="Adam C."/>
            <person name="Daum C."/>
            <person name="Floudas D."/>
            <person name="Sun H."/>
            <person name="Yadav J.S."/>
            <person name="Pangilinan J."/>
            <person name="Larsson K.H."/>
            <person name="Matsuura K."/>
            <person name="Barry K."/>
            <person name="Labutti K."/>
            <person name="Kuo R."/>
            <person name="Ohm R.A."/>
            <person name="Bhattacharya S.S."/>
            <person name="Shirouzu T."/>
            <person name="Yoshinaga Y."/>
            <person name="Martin F.M."/>
            <person name="Grigoriev I.V."/>
            <person name="Hibbett D.S."/>
        </authorList>
    </citation>
    <scope>NUCLEOTIDE SEQUENCE [LARGE SCALE GENOMIC DNA]</scope>
    <source>
        <strain evidence="3 4">HHB12029</strain>
    </source>
</reference>
<proteinExistence type="predicted"/>
<dbReference type="InParanoid" id="A0A165QMU8"/>
<evidence type="ECO:0008006" key="5">
    <source>
        <dbReference type="Google" id="ProtNLM"/>
    </source>
</evidence>
<feature type="region of interest" description="Disordered" evidence="1">
    <location>
        <begin position="459"/>
        <end position="536"/>
    </location>
</feature>
<feature type="compositionally biased region" description="Polar residues" evidence="1">
    <location>
        <begin position="336"/>
        <end position="346"/>
    </location>
</feature>
<evidence type="ECO:0000313" key="3">
    <source>
        <dbReference type="EMBL" id="KZW03833.1"/>
    </source>
</evidence>
<protein>
    <recommendedName>
        <fullName evidence="5">Membrane anchor Opy2 N-terminal domain-containing protein</fullName>
    </recommendedName>
</protein>
<dbReference type="EMBL" id="KV425882">
    <property type="protein sequence ID" value="KZW03833.1"/>
    <property type="molecule type" value="Genomic_DNA"/>
</dbReference>
<keyword evidence="2" id="KW-0812">Transmembrane</keyword>
<feature type="compositionally biased region" description="Low complexity" evidence="1">
    <location>
        <begin position="478"/>
        <end position="487"/>
    </location>
</feature>
<dbReference type="OrthoDB" id="2402916at2759"/>
<sequence length="577" mass="60423">MLLDRRQDCIDIATCVKPDCNCSDTEYCVQTPYVCNQCPKAECRASVKGSTKPGPSTGALAGAVVGIVLFAILCALGYFWWRRRTSSTGAPSEKSLQVINREVPANPDAVLSRPDPQEKHYSNAASLALAAGQFSQQAQAPSIVTDPFSDHASIQTASARTQSPNVITIGLIPAPDGITPLQPMPQSPRRPERAPDLVLRAPEPYDKEAQHQSLQPPTARFAKRQSAGTAITASSIASSAFSSTSSTMDILTETPQIRQVLAVTKAEVVQVSSHAGSAATSPTGSLHPPSPLSRGGRSPLSQASFTPDDVDEDNPFDDGHLTGASSASSIRSTSTFGQRTPTQWTFPPSPAYPDSRPTSMQSTAGTIIAQVGSATRVVFGQQVATPVSSRMPTIITSGASLSVPGPRGSSAPPSPNEDTDADSARRMSHASEVSVASSRAEASILDAFPFVPPSPIAARPPRSPLGVTFTPPSPAKSAQNFAAQQQQPPTNSRGTKGLSTMSASSGLSGLGDYTFKFPGPETPPVPGFIGEGQNSKRASLDTIALSRDVEAFPLSSYDDPLRSADHTRDSFAPSSKS</sequence>
<organism evidence="3 4">
    <name type="scientific">Exidia glandulosa HHB12029</name>
    <dbReference type="NCBI Taxonomy" id="1314781"/>
    <lineage>
        <taxon>Eukaryota</taxon>
        <taxon>Fungi</taxon>
        <taxon>Dikarya</taxon>
        <taxon>Basidiomycota</taxon>
        <taxon>Agaricomycotina</taxon>
        <taxon>Agaricomycetes</taxon>
        <taxon>Auriculariales</taxon>
        <taxon>Exidiaceae</taxon>
        <taxon>Exidia</taxon>
    </lineage>
</organism>
<feature type="region of interest" description="Disordered" evidence="1">
    <location>
        <begin position="554"/>
        <end position="577"/>
    </location>
</feature>
<feature type="compositionally biased region" description="Polar residues" evidence="1">
    <location>
        <begin position="274"/>
        <end position="284"/>
    </location>
</feature>
<accession>A0A165QMU8</accession>
<feature type="transmembrane region" description="Helical" evidence="2">
    <location>
        <begin position="58"/>
        <end position="81"/>
    </location>
</feature>